<feature type="compositionally biased region" description="Polar residues" evidence="1">
    <location>
        <begin position="1"/>
        <end position="14"/>
    </location>
</feature>
<reference evidence="2 3" key="1">
    <citation type="journal article" date="2023" name="BMC Biol.">
        <title>The compact genome of the sponge Oopsacas minuta (Hexactinellida) is lacking key metazoan core genes.</title>
        <authorList>
            <person name="Santini S."/>
            <person name="Schenkelaars Q."/>
            <person name="Jourda C."/>
            <person name="Duchesne M."/>
            <person name="Belahbib H."/>
            <person name="Rocher C."/>
            <person name="Selva M."/>
            <person name="Riesgo A."/>
            <person name="Vervoort M."/>
            <person name="Leys S.P."/>
            <person name="Kodjabachian L."/>
            <person name="Le Bivic A."/>
            <person name="Borchiellini C."/>
            <person name="Claverie J.M."/>
            <person name="Renard E."/>
        </authorList>
    </citation>
    <scope>NUCLEOTIDE SEQUENCE [LARGE SCALE GENOMIC DNA]</scope>
    <source>
        <strain evidence="2">SPO-2</strain>
    </source>
</reference>
<feature type="compositionally biased region" description="Basic and acidic residues" evidence="1">
    <location>
        <begin position="30"/>
        <end position="58"/>
    </location>
</feature>
<protein>
    <recommendedName>
        <fullName evidence="4">HEAT repeat domain-containing protein</fullName>
    </recommendedName>
</protein>
<organism evidence="2 3">
    <name type="scientific">Oopsacas minuta</name>
    <dbReference type="NCBI Taxonomy" id="111878"/>
    <lineage>
        <taxon>Eukaryota</taxon>
        <taxon>Metazoa</taxon>
        <taxon>Porifera</taxon>
        <taxon>Hexactinellida</taxon>
        <taxon>Hexasterophora</taxon>
        <taxon>Lyssacinosida</taxon>
        <taxon>Leucopsacidae</taxon>
        <taxon>Oopsacas</taxon>
    </lineage>
</organism>
<dbReference type="EMBL" id="JAKMXF010000221">
    <property type="protein sequence ID" value="KAI6654945.1"/>
    <property type="molecule type" value="Genomic_DNA"/>
</dbReference>
<feature type="region of interest" description="Disordered" evidence="1">
    <location>
        <begin position="1"/>
        <end position="61"/>
    </location>
</feature>
<dbReference type="Pfam" id="PF13646">
    <property type="entry name" value="HEAT_2"/>
    <property type="match status" value="1"/>
</dbReference>
<dbReference type="InterPro" id="IPR016024">
    <property type="entry name" value="ARM-type_fold"/>
</dbReference>
<evidence type="ECO:0000256" key="1">
    <source>
        <dbReference type="SAM" id="MobiDB-lite"/>
    </source>
</evidence>
<dbReference type="GO" id="GO:0019135">
    <property type="term" value="F:deoxyhypusine monooxygenase activity"/>
    <property type="evidence" value="ECO:0007669"/>
    <property type="project" value="TreeGrafter"/>
</dbReference>
<sequence length="469" mass="52394">MGNTPPSHTANIQSKEPRKDSGNKKGSNVPDKKGSNVPDKKGSNVPDKKDSNVPDKKQKSMSVAEPIVYDVAIIHSERDKGIADQLSTSLATHGLVSLLDDAEKQSGPPISSGTSLIWILSEHSVTNNYCCDRIALAYIANVTIIPVHLNNSKVLKEKLEFGTKLVLQVVKWYDMTNPEAYGEQMAAIGEHIVTKKSRKDSVDSNVEADEQLKHVSHRHKPVHQITLQTDPTYEFWERKLGSSDSVAWFRFEKSILEEFDEELRSQFSDKQIEWLLKTLRKEIFFDSDQARKQDFLEFTGNNPGKDYLIKRIILLATEKLAMIDVFSMNSTVRLQAIDNLTRFNTPAVMQSLIELLSEDDANVRTIAVITVGKLGQAGVQLAPGTLDSLMINLADKDRLVREAACITLGRLKATQAIEPILNIWRNDFIHTVRVAASNALKQMNSEKANEAVYLTEKLLSEVKALSEEA</sequence>
<accession>A0AAV7K1M3</accession>
<dbReference type="AlphaFoldDB" id="A0AAV7K1M3"/>
<dbReference type="Proteomes" id="UP001165289">
    <property type="component" value="Unassembled WGS sequence"/>
</dbReference>
<keyword evidence="3" id="KW-1185">Reference proteome</keyword>
<dbReference type="SUPFAM" id="SSF52200">
    <property type="entry name" value="Toll/Interleukin receptor TIR domain"/>
    <property type="match status" value="1"/>
</dbReference>
<dbReference type="Gene3D" id="1.25.10.10">
    <property type="entry name" value="Leucine-rich Repeat Variant"/>
    <property type="match status" value="1"/>
</dbReference>
<evidence type="ECO:0008006" key="4">
    <source>
        <dbReference type="Google" id="ProtNLM"/>
    </source>
</evidence>
<name>A0AAV7K1M3_9METZ</name>
<evidence type="ECO:0000313" key="3">
    <source>
        <dbReference type="Proteomes" id="UP001165289"/>
    </source>
</evidence>
<evidence type="ECO:0000313" key="2">
    <source>
        <dbReference type="EMBL" id="KAI6654945.1"/>
    </source>
</evidence>
<dbReference type="PANTHER" id="PTHR12697:SF5">
    <property type="entry name" value="DEOXYHYPUSINE HYDROXYLASE"/>
    <property type="match status" value="1"/>
</dbReference>
<comment type="caution">
    <text evidence="2">The sequence shown here is derived from an EMBL/GenBank/DDBJ whole genome shotgun (WGS) entry which is preliminary data.</text>
</comment>
<dbReference type="PANTHER" id="PTHR12697">
    <property type="entry name" value="PBS LYASE HEAT-LIKE PROTEIN"/>
    <property type="match status" value="1"/>
</dbReference>
<gene>
    <name evidence="2" type="ORF">LOD99_2823</name>
</gene>
<dbReference type="InterPro" id="IPR011989">
    <property type="entry name" value="ARM-like"/>
</dbReference>
<dbReference type="InterPro" id="IPR035897">
    <property type="entry name" value="Toll_tir_struct_dom_sf"/>
</dbReference>
<dbReference type="SUPFAM" id="SSF48371">
    <property type="entry name" value="ARM repeat"/>
    <property type="match status" value="1"/>
</dbReference>
<proteinExistence type="predicted"/>